<dbReference type="InterPro" id="IPR010994">
    <property type="entry name" value="RuvA_2-like"/>
</dbReference>
<dbReference type="Pfam" id="PF01653">
    <property type="entry name" value="DNA_ligase_aden"/>
    <property type="match status" value="1"/>
</dbReference>
<feature type="binding site" evidence="15">
    <location>
        <position position="434"/>
    </location>
    <ligand>
        <name>Zn(2+)</name>
        <dbReference type="ChEBI" id="CHEBI:29105"/>
    </ligand>
</feature>
<keyword evidence="4 15" id="KW-0436">Ligase</keyword>
<reference evidence="17 18" key="1">
    <citation type="journal article" date="2011" name="J. Bacteriol.">
        <title>Genome sequence of the ethanol-producing Zymomonas mobilis subsp. pomaceae lectotype strain ATCC 29192.</title>
        <authorList>
            <person name="Kouvelis V.N."/>
            <person name="Davenport K.W."/>
            <person name="Brettin T.S."/>
            <person name="Bruce D."/>
            <person name="Detter C."/>
            <person name="Han C.S."/>
            <person name="Nolan M."/>
            <person name="Tapia R."/>
            <person name="Damoulaki A."/>
            <person name="Kyrpides N.C."/>
            <person name="Typas M.A."/>
            <person name="Pappas K.M."/>
        </authorList>
    </citation>
    <scope>NUCLEOTIDE SEQUENCE [LARGE SCALE GENOMIC DNA]</scope>
    <source>
        <strain evidence="18">ATCC 29192 / DSM 22645 / JCM 10191 / CCUG 17912 / NBRC 13757 / NCIMB 11200 / NRRL B-4491 / Barker I</strain>
    </source>
</reference>
<dbReference type="RefSeq" id="WP_013934130.1">
    <property type="nucleotide sequence ID" value="NC_015709.1"/>
</dbReference>
<dbReference type="PANTHER" id="PTHR23389:SF9">
    <property type="entry name" value="DNA LIGASE"/>
    <property type="match status" value="1"/>
</dbReference>
<dbReference type="PROSITE" id="PS01055">
    <property type="entry name" value="DNA_LIGASE_N1"/>
    <property type="match status" value="1"/>
</dbReference>
<dbReference type="GO" id="GO:0006260">
    <property type="term" value="P:DNA replication"/>
    <property type="evidence" value="ECO:0007669"/>
    <property type="project" value="UniProtKB-KW"/>
</dbReference>
<dbReference type="Gene3D" id="3.30.470.30">
    <property type="entry name" value="DNA ligase/mRNA capping enzyme"/>
    <property type="match status" value="1"/>
</dbReference>
<dbReference type="Gene3D" id="1.10.287.610">
    <property type="entry name" value="Helix hairpin bin"/>
    <property type="match status" value="1"/>
</dbReference>
<evidence type="ECO:0000256" key="3">
    <source>
        <dbReference type="ARBA" id="ARBA00013308"/>
    </source>
</evidence>
<comment type="caution">
    <text evidence="15">Lacks conserved residue(s) required for the propagation of feature annotation.</text>
</comment>
<dbReference type="PIRSF" id="PIRSF001604">
    <property type="entry name" value="LigA"/>
    <property type="match status" value="1"/>
</dbReference>
<name>F8ESF9_ZYMMT</name>
<dbReference type="InterPro" id="IPR013840">
    <property type="entry name" value="DNAligase_N"/>
</dbReference>
<dbReference type="NCBIfam" id="TIGR00575">
    <property type="entry name" value="dnlj"/>
    <property type="match status" value="1"/>
</dbReference>
<dbReference type="InterPro" id="IPR001357">
    <property type="entry name" value="BRCT_dom"/>
</dbReference>
<evidence type="ECO:0000256" key="1">
    <source>
        <dbReference type="ARBA" id="ARBA00004067"/>
    </source>
</evidence>
<feature type="domain" description="BRCT" evidence="16">
    <location>
        <begin position="645"/>
        <end position="714"/>
    </location>
</feature>
<feature type="binding site" evidence="15">
    <location>
        <position position="318"/>
    </location>
    <ligand>
        <name>NAD(+)</name>
        <dbReference type="ChEBI" id="CHEBI:57540"/>
    </ligand>
</feature>
<dbReference type="Gene3D" id="2.40.50.140">
    <property type="entry name" value="Nucleic acid-binding proteins"/>
    <property type="match status" value="1"/>
</dbReference>
<feature type="binding site" evidence="15">
    <location>
        <begin position="108"/>
        <end position="109"/>
    </location>
    <ligand>
        <name>NAD(+)</name>
        <dbReference type="ChEBI" id="CHEBI:57540"/>
    </ligand>
</feature>
<comment type="cofactor">
    <cofactor evidence="15">
        <name>Mg(2+)</name>
        <dbReference type="ChEBI" id="CHEBI:18420"/>
    </cofactor>
    <cofactor evidence="15">
        <name>Mn(2+)</name>
        <dbReference type="ChEBI" id="CHEBI:29035"/>
    </cofactor>
</comment>
<keyword evidence="11 15" id="KW-0234">DNA repair</keyword>
<dbReference type="InterPro" id="IPR004150">
    <property type="entry name" value="NAD_DNA_ligase_OB"/>
</dbReference>
<dbReference type="SUPFAM" id="SSF52113">
    <property type="entry name" value="BRCT domain"/>
    <property type="match status" value="1"/>
</dbReference>
<keyword evidence="9 15" id="KW-0460">Magnesium</keyword>
<dbReference type="EC" id="6.5.1.2" evidence="2 15"/>
<evidence type="ECO:0000256" key="9">
    <source>
        <dbReference type="ARBA" id="ARBA00022842"/>
    </source>
</evidence>
<feature type="binding site" evidence="15">
    <location>
        <position position="437"/>
    </location>
    <ligand>
        <name>Zn(2+)</name>
        <dbReference type="ChEBI" id="CHEBI:29105"/>
    </ligand>
</feature>
<feature type="binding site" evidence="15">
    <location>
        <position position="202"/>
    </location>
    <ligand>
        <name>NAD(+)</name>
        <dbReference type="ChEBI" id="CHEBI:57540"/>
    </ligand>
</feature>
<evidence type="ECO:0000256" key="5">
    <source>
        <dbReference type="ARBA" id="ARBA00022705"/>
    </source>
</evidence>
<comment type="similarity">
    <text evidence="14 15">Belongs to the NAD-dependent DNA ligase family. LigA subfamily.</text>
</comment>
<dbReference type="Gene3D" id="3.40.50.10190">
    <property type="entry name" value="BRCT domain"/>
    <property type="match status" value="1"/>
</dbReference>
<evidence type="ECO:0000256" key="12">
    <source>
        <dbReference type="ARBA" id="ARBA00023211"/>
    </source>
</evidence>
<accession>F8ESF9</accession>
<dbReference type="Proteomes" id="UP000000491">
    <property type="component" value="Chromosome"/>
</dbReference>
<dbReference type="Pfam" id="PF03120">
    <property type="entry name" value="OB_DNA_ligase"/>
    <property type="match status" value="1"/>
</dbReference>
<dbReference type="NCBIfam" id="NF005932">
    <property type="entry name" value="PRK07956.1"/>
    <property type="match status" value="1"/>
</dbReference>
<evidence type="ECO:0000256" key="6">
    <source>
        <dbReference type="ARBA" id="ARBA00022723"/>
    </source>
</evidence>
<evidence type="ECO:0000256" key="15">
    <source>
        <dbReference type="HAMAP-Rule" id="MF_01588"/>
    </source>
</evidence>
<dbReference type="GO" id="GO:0005829">
    <property type="term" value="C:cytosol"/>
    <property type="evidence" value="ECO:0007669"/>
    <property type="project" value="TreeGrafter"/>
</dbReference>
<dbReference type="HOGENOM" id="CLU_007764_2_1_5"/>
<keyword evidence="6 15" id="KW-0479">Metal-binding</keyword>
<feature type="binding site" evidence="15">
    <location>
        <position position="458"/>
    </location>
    <ligand>
        <name>Zn(2+)</name>
        <dbReference type="ChEBI" id="CHEBI:29105"/>
    </ligand>
</feature>
<dbReference type="FunFam" id="2.40.50.140:FF:000012">
    <property type="entry name" value="DNA ligase"/>
    <property type="match status" value="1"/>
</dbReference>
<feature type="binding site" evidence="15">
    <location>
        <begin position="59"/>
        <end position="63"/>
    </location>
    <ligand>
        <name>NAD(+)</name>
        <dbReference type="ChEBI" id="CHEBI:57540"/>
    </ligand>
</feature>
<evidence type="ECO:0000256" key="14">
    <source>
        <dbReference type="ARBA" id="ARBA00060881"/>
    </source>
</evidence>
<evidence type="ECO:0000259" key="16">
    <source>
        <dbReference type="PROSITE" id="PS50172"/>
    </source>
</evidence>
<dbReference type="EMBL" id="CP002865">
    <property type="protein sequence ID" value="AEI37734.1"/>
    <property type="molecule type" value="Genomic_DNA"/>
</dbReference>
<evidence type="ECO:0000313" key="17">
    <source>
        <dbReference type="EMBL" id="AEI37734.1"/>
    </source>
</evidence>
<dbReference type="HAMAP" id="MF_01588">
    <property type="entry name" value="DNA_ligase_A"/>
    <property type="match status" value="1"/>
</dbReference>
<dbReference type="InterPro" id="IPR013839">
    <property type="entry name" value="DNAligase_adenylation"/>
</dbReference>
<keyword evidence="10 15" id="KW-0520">NAD</keyword>
<evidence type="ECO:0000256" key="4">
    <source>
        <dbReference type="ARBA" id="ARBA00022598"/>
    </source>
</evidence>
<comment type="catalytic activity">
    <reaction evidence="13 15">
        <text>NAD(+) + (deoxyribonucleotide)n-3'-hydroxyl + 5'-phospho-(deoxyribonucleotide)m = (deoxyribonucleotide)n+m + AMP + beta-nicotinamide D-nucleotide.</text>
        <dbReference type="EC" id="6.5.1.2"/>
    </reaction>
</comment>
<dbReference type="Gene3D" id="1.10.150.20">
    <property type="entry name" value="5' to 3' exonuclease, C-terminal subdomain"/>
    <property type="match status" value="2"/>
</dbReference>
<dbReference type="Pfam" id="PF00533">
    <property type="entry name" value="BRCT"/>
    <property type="match status" value="1"/>
</dbReference>
<dbReference type="InterPro" id="IPR018239">
    <property type="entry name" value="DNA_ligase_AS"/>
</dbReference>
<dbReference type="eggNOG" id="COG0272">
    <property type="taxonomic scope" value="Bacteria"/>
</dbReference>
<keyword evidence="5 15" id="KW-0235">DNA replication</keyword>
<feature type="binding site" evidence="15">
    <location>
        <position position="142"/>
    </location>
    <ligand>
        <name>NAD(+)</name>
        <dbReference type="ChEBI" id="CHEBI:57540"/>
    </ligand>
</feature>
<evidence type="ECO:0000256" key="2">
    <source>
        <dbReference type="ARBA" id="ARBA00012722"/>
    </source>
</evidence>
<dbReference type="SUPFAM" id="SSF47781">
    <property type="entry name" value="RuvA domain 2-like"/>
    <property type="match status" value="1"/>
</dbReference>
<dbReference type="SUPFAM" id="SSF50249">
    <property type="entry name" value="Nucleic acid-binding proteins"/>
    <property type="match status" value="1"/>
</dbReference>
<evidence type="ECO:0000256" key="13">
    <source>
        <dbReference type="ARBA" id="ARBA00034005"/>
    </source>
</evidence>
<dbReference type="CDD" id="cd17748">
    <property type="entry name" value="BRCT_DNA_ligase_like"/>
    <property type="match status" value="1"/>
</dbReference>
<feature type="binding site" evidence="15">
    <location>
        <position position="165"/>
    </location>
    <ligand>
        <name>NAD(+)</name>
        <dbReference type="ChEBI" id="CHEBI:57540"/>
    </ligand>
</feature>
<keyword evidence="12 15" id="KW-0464">Manganese</keyword>
<dbReference type="PANTHER" id="PTHR23389">
    <property type="entry name" value="CHROMOSOME TRANSMISSION FIDELITY FACTOR 18"/>
    <property type="match status" value="1"/>
</dbReference>
<dbReference type="FunFam" id="3.30.470.30:FF:000001">
    <property type="entry name" value="DNA ligase"/>
    <property type="match status" value="1"/>
</dbReference>
<dbReference type="GO" id="GO:0046872">
    <property type="term" value="F:metal ion binding"/>
    <property type="evidence" value="ECO:0007669"/>
    <property type="project" value="UniProtKB-KW"/>
</dbReference>
<comment type="function">
    <text evidence="1 15">DNA ligase that catalyzes the formation of phosphodiester linkages between 5'-phosphoryl and 3'-hydroxyl groups in double-stranded DNA using NAD as a coenzyme and as the energy source for the reaction. It is essential for DNA replication and repair of damaged DNA.</text>
</comment>
<evidence type="ECO:0000256" key="11">
    <source>
        <dbReference type="ARBA" id="ARBA00023204"/>
    </source>
</evidence>
<evidence type="ECO:0000256" key="7">
    <source>
        <dbReference type="ARBA" id="ARBA00022763"/>
    </source>
</evidence>
<protein>
    <recommendedName>
        <fullName evidence="3 15">DNA ligase</fullName>
        <ecNumber evidence="2 15">6.5.1.2</ecNumber>
    </recommendedName>
    <alternativeName>
        <fullName evidence="15">Polydeoxyribonucleotide synthase [NAD(+)]</fullName>
    </alternativeName>
</protein>
<sequence>MSEDPDLFSAISSQNQTLSTISPERLTSDQATFELERLATLIRHYDRLYHDQDSPAISDGEYDALVLRNRLIEQNFPNLTRPDSPSKRIGTRATSRLPKIAHSIAMLSLDNGFSDKDVGDFLDRIRRFLRLGAQEPVALTVEPKIDGLSCSLRYEKGRLTQAVTRGDGIIGEDVTPNVRVINDIPETLAGSTWPEVVEIRGEVYMTKAAFSDLNQRQSEENGKLFANPRNAAAGSLRQLDPNITARRSLRFLAHGWGEISDFPADTQYGMMQAIKSYGLPVSDLLLCCHSLDEMLQHYHKIEAHRADMDFDIDGVVYKIDRLDWQSRLGFSARAPRFALAHKFPAEKAQTTLLDIDIQVGRTGVLTPVAKLEAVTVGGVVVTSATLHNADEIKRLAVRPGDRVLIQRAGDVIPQIVENLTPEVNREDWHFPSTCPVCHSLAKREEGESAWRCTGGLICPAQRVERLRHFVSRTAFDIEGLGLTHIESFFADKLIVTPADIFRLHKRRDTLINREGWAEVSVNNLLAAIENRRVISLDRFLYALGIRHIGVVTARDFARQYHEWDAFSKMIGQLKSMRNILLPSLIETEEKYRKRVAKELTGFVNIPNIGNKIIQSLIAFFSESHNQSVVDDLLLEIEVKSVHFQQQSSPLAGEVIVFTGSLETLSREEAKRQAETLGAKVAASVSRKTSFVVCGKAAGSKLSKAEALSIPVIDEMKWQKIVKNNGHISVKTE</sequence>
<dbReference type="GO" id="GO:0006281">
    <property type="term" value="P:DNA repair"/>
    <property type="evidence" value="ECO:0007669"/>
    <property type="project" value="UniProtKB-KW"/>
</dbReference>
<dbReference type="SMART" id="SM00292">
    <property type="entry name" value="BRCT"/>
    <property type="match status" value="1"/>
</dbReference>
<dbReference type="GO" id="GO:0003911">
    <property type="term" value="F:DNA ligase (NAD+) activity"/>
    <property type="evidence" value="ECO:0007669"/>
    <property type="project" value="UniProtKB-UniRule"/>
</dbReference>
<organism evidence="17 18">
    <name type="scientific">Zymomonas mobilis subsp. pomaceae (strain ATCC 29192 / DSM 22645 / JCM 10191 / CCUG 17912 / NBRC 13757 / NCIMB 11200 / NRRL B-4491 / Barker I)</name>
    <dbReference type="NCBI Taxonomy" id="579138"/>
    <lineage>
        <taxon>Bacteria</taxon>
        <taxon>Pseudomonadati</taxon>
        <taxon>Pseudomonadota</taxon>
        <taxon>Alphaproteobacteria</taxon>
        <taxon>Sphingomonadales</taxon>
        <taxon>Zymomonadaceae</taxon>
        <taxon>Zymomonas</taxon>
    </lineage>
</organism>
<dbReference type="InterPro" id="IPR004149">
    <property type="entry name" value="Znf_DNAligase_C4"/>
</dbReference>
<evidence type="ECO:0000313" key="18">
    <source>
        <dbReference type="Proteomes" id="UP000000491"/>
    </source>
</evidence>
<dbReference type="PATRIC" id="fig|579138.3.peg.877"/>
<dbReference type="KEGG" id="zmp:Zymop_0834"/>
<keyword evidence="7 15" id="KW-0227">DNA damage</keyword>
<proteinExistence type="inferred from homology"/>
<keyword evidence="8 15" id="KW-0862">Zinc</keyword>
<dbReference type="Pfam" id="PF03119">
    <property type="entry name" value="DNA_ligase_ZBD"/>
    <property type="match status" value="1"/>
</dbReference>
<dbReference type="PROSITE" id="PS50172">
    <property type="entry name" value="BRCT"/>
    <property type="match status" value="1"/>
</dbReference>
<feature type="active site" description="N6-AMP-lysine intermediate" evidence="15">
    <location>
        <position position="144"/>
    </location>
</feature>
<dbReference type="InterPro" id="IPR001679">
    <property type="entry name" value="DNA_ligase"/>
</dbReference>
<feature type="binding site" evidence="15">
    <location>
        <position position="342"/>
    </location>
    <ligand>
        <name>NAD(+)</name>
        <dbReference type="ChEBI" id="CHEBI:57540"/>
    </ligand>
</feature>
<dbReference type="STRING" id="579138.Zymop_0834"/>
<dbReference type="InterPro" id="IPR041663">
    <property type="entry name" value="DisA/LigA_HHH"/>
</dbReference>
<evidence type="ECO:0000256" key="8">
    <source>
        <dbReference type="ARBA" id="ARBA00022833"/>
    </source>
</evidence>
<dbReference type="Gene3D" id="6.20.10.30">
    <property type="match status" value="1"/>
</dbReference>
<dbReference type="AlphaFoldDB" id="F8ESF9"/>
<dbReference type="CDD" id="cd00114">
    <property type="entry name" value="LIGANc"/>
    <property type="match status" value="1"/>
</dbReference>
<gene>
    <name evidence="15" type="primary">ligA</name>
    <name evidence="17" type="ordered locus">Zymop_0834</name>
</gene>
<dbReference type="SMART" id="SM00532">
    <property type="entry name" value="LIGANc"/>
    <property type="match status" value="1"/>
</dbReference>
<dbReference type="InterPro" id="IPR012340">
    <property type="entry name" value="NA-bd_OB-fold"/>
</dbReference>
<dbReference type="Pfam" id="PF12826">
    <property type="entry name" value="HHH_2"/>
    <property type="match status" value="1"/>
</dbReference>
<evidence type="ECO:0000256" key="10">
    <source>
        <dbReference type="ARBA" id="ARBA00023027"/>
    </source>
</evidence>
<dbReference type="InterPro" id="IPR036420">
    <property type="entry name" value="BRCT_dom_sf"/>
</dbReference>
<dbReference type="SUPFAM" id="SSF56091">
    <property type="entry name" value="DNA ligase/mRNA capping enzyme, catalytic domain"/>
    <property type="match status" value="1"/>
</dbReference>